<dbReference type="GO" id="GO:0003910">
    <property type="term" value="F:DNA ligase (ATP) activity"/>
    <property type="evidence" value="ECO:0007669"/>
    <property type="project" value="InterPro"/>
</dbReference>
<evidence type="ECO:0000313" key="9">
    <source>
        <dbReference type="EMBL" id="CAK24995.1"/>
    </source>
</evidence>
<dbReference type="Pfam" id="PF17879">
    <property type="entry name" value="DNA_ligase_C"/>
    <property type="match status" value="1"/>
</dbReference>
<accession>Q0E5Y7</accession>
<dbReference type="OrthoDB" id="4135at10239"/>
<proteinExistence type="inferred from homology"/>
<keyword evidence="7" id="KW-0234">DNA repair</keyword>
<keyword evidence="5" id="KW-0235">DNA replication</keyword>
<dbReference type="GO" id="GO:0006310">
    <property type="term" value="P:DNA recombination"/>
    <property type="evidence" value="ECO:0007669"/>
    <property type="project" value="InterPro"/>
</dbReference>
<evidence type="ECO:0000256" key="7">
    <source>
        <dbReference type="ARBA" id="ARBA00023204"/>
    </source>
</evidence>
<dbReference type="InterPro" id="IPR041559">
    <property type="entry name" value="DNA_ligase_ATP-dep_T7_C"/>
</dbReference>
<evidence type="ECO:0000256" key="2">
    <source>
        <dbReference type="ARBA" id="ARBA00007572"/>
    </source>
</evidence>
<keyword evidence="6" id="KW-0227">DNA damage</keyword>
<dbReference type="PANTHER" id="PTHR47810">
    <property type="entry name" value="DNA LIGASE"/>
    <property type="match status" value="1"/>
</dbReference>
<dbReference type="GeneID" id="5687519"/>
<dbReference type="InterPro" id="IPR012340">
    <property type="entry name" value="NA-bd_OB-fold"/>
</dbReference>
<evidence type="ECO:0000256" key="6">
    <source>
        <dbReference type="ARBA" id="ARBA00022763"/>
    </source>
</evidence>
<name>Q0E5Y7_9CAUD</name>
<dbReference type="SUPFAM" id="SSF50249">
    <property type="entry name" value="Nucleic acid-binding proteins"/>
    <property type="match status" value="1"/>
</dbReference>
<sequence>MSTKKPRLWHPRPHRAVDWNQKAIEKRLAQGPLQACVKVDGFRVLIRLNCEGDVVFTTREGIEISSLSGLAEHVCRTLFTPDTPMRRVYDGEVWIKGIPFEEMSGLLRRDTRLPDEHLKNVHVLIFDVGLLEDYEGPDEDRVPNVLTLEERRRLIGALGLAPFRPLIEQPTTLLVYEQYWTVYTVGGIQELYQRARAAGYEGLILKDPHLLPRNGKVSGWWKVKPGCGAEFAPGFEADGTVIDYVWGDPDKANANKIVGFRVRLEDGAEVNATGLTQDQMACYTQSYHATAYEVGITQTIYIGRACRVSGMERTKDGSIRHPHFDGFRDIDGAEGLKA</sequence>
<feature type="domain" description="ATP-dependent DNA ligase family profile" evidence="8">
    <location>
        <begin position="120"/>
        <end position="225"/>
    </location>
</feature>
<dbReference type="InterPro" id="IPR050326">
    <property type="entry name" value="NAD_dep_DNA_ligaseB"/>
</dbReference>
<keyword evidence="4 9" id="KW-0436">Ligase</keyword>
<dbReference type="GO" id="GO:0006260">
    <property type="term" value="P:DNA replication"/>
    <property type="evidence" value="ECO:0007669"/>
    <property type="project" value="UniProtKB-KW"/>
</dbReference>
<evidence type="ECO:0000256" key="4">
    <source>
        <dbReference type="ARBA" id="ARBA00022598"/>
    </source>
</evidence>
<dbReference type="Proteomes" id="UP000002089">
    <property type="component" value="Segment"/>
</dbReference>
<reference evidence="9 10" key="1">
    <citation type="journal article" date="2006" name="J. Bacteriol.">
        <title>Genomic analysis of Pseudomonas aeruginosa phages LKD16 and LKA1: establishment of the phiKMV subgroup within the T7 supergroup.</title>
        <authorList>
            <person name="Ceyssens P.J."/>
            <person name="Lavigne R."/>
            <person name="Mattheus W."/>
            <person name="Chibeu A."/>
            <person name="Hertveldt K."/>
            <person name="Mast J."/>
            <person name="Robben J."/>
            <person name="Volckaert G."/>
        </authorList>
    </citation>
    <scope>NUCLEOTIDE SEQUENCE</scope>
</reference>
<evidence type="ECO:0000259" key="8">
    <source>
        <dbReference type="PROSITE" id="PS50160"/>
    </source>
</evidence>
<dbReference type="GO" id="GO:0006281">
    <property type="term" value="P:DNA repair"/>
    <property type="evidence" value="ECO:0007669"/>
    <property type="project" value="UniProtKB-KW"/>
</dbReference>
<evidence type="ECO:0000313" key="10">
    <source>
        <dbReference type="Proteomes" id="UP000002089"/>
    </source>
</evidence>
<dbReference type="Gene3D" id="3.30.470.30">
    <property type="entry name" value="DNA ligase/mRNA capping enzyme"/>
    <property type="match status" value="1"/>
</dbReference>
<gene>
    <name evidence="9" type="primary">gp27</name>
</gene>
<dbReference type="PROSITE" id="PS50160">
    <property type="entry name" value="DNA_LIGASE_A3"/>
    <property type="match status" value="1"/>
</dbReference>
<dbReference type="GO" id="GO:0005524">
    <property type="term" value="F:ATP binding"/>
    <property type="evidence" value="ECO:0007669"/>
    <property type="project" value="InterPro"/>
</dbReference>
<keyword evidence="10" id="KW-1185">Reference proteome</keyword>
<comment type="similarity">
    <text evidence="2">Belongs to the ATP-dependent DNA ligase family.</text>
</comment>
<dbReference type="PANTHER" id="PTHR47810:SF1">
    <property type="entry name" value="DNA LIGASE B"/>
    <property type="match status" value="1"/>
</dbReference>
<comment type="cofactor">
    <cofactor evidence="1">
        <name>a divalent metal cation</name>
        <dbReference type="ChEBI" id="CHEBI:60240"/>
    </cofactor>
</comment>
<evidence type="ECO:0000256" key="3">
    <source>
        <dbReference type="ARBA" id="ARBA00013308"/>
    </source>
</evidence>
<dbReference type="RefSeq" id="YP_001522868.1">
    <property type="nucleotide sequence ID" value="NC_009936.1"/>
</dbReference>
<dbReference type="EMBL" id="AM265639">
    <property type="protein sequence ID" value="CAK24995.1"/>
    <property type="molecule type" value="Genomic_DNA"/>
</dbReference>
<dbReference type="SUPFAM" id="SSF56091">
    <property type="entry name" value="DNA ligase/mRNA capping enzyme, catalytic domain"/>
    <property type="match status" value="1"/>
</dbReference>
<dbReference type="GO" id="GO:0003690">
    <property type="term" value="F:double-stranded DNA binding"/>
    <property type="evidence" value="ECO:0007669"/>
    <property type="project" value="InterPro"/>
</dbReference>
<protein>
    <recommendedName>
        <fullName evidence="3">DNA ligase</fullName>
    </recommendedName>
</protein>
<dbReference type="KEGG" id="vg:5687519"/>
<dbReference type="Pfam" id="PF01068">
    <property type="entry name" value="DNA_ligase_A_M"/>
    <property type="match status" value="1"/>
</dbReference>
<organism evidence="9 10">
    <name type="scientific">Pseudomonas phage LKA1</name>
    <dbReference type="NCBI Taxonomy" id="386793"/>
    <lineage>
        <taxon>Viruses</taxon>
        <taxon>Duplodnaviria</taxon>
        <taxon>Heunggongvirae</taxon>
        <taxon>Uroviricota</taxon>
        <taxon>Caudoviricetes</taxon>
        <taxon>Autographivirales</taxon>
        <taxon>Autoscriptoviridae</taxon>
        <taxon>Stubburvirus</taxon>
        <taxon>Stubburvirus LKA1</taxon>
    </lineage>
</organism>
<dbReference type="Gene3D" id="2.40.50.140">
    <property type="entry name" value="Nucleic acid-binding proteins"/>
    <property type="match status" value="1"/>
</dbReference>
<evidence type="ECO:0000256" key="1">
    <source>
        <dbReference type="ARBA" id="ARBA00001968"/>
    </source>
</evidence>
<dbReference type="InterPro" id="IPR012310">
    <property type="entry name" value="DNA_ligase_ATP-dep_cent"/>
</dbReference>
<evidence type="ECO:0000256" key="5">
    <source>
        <dbReference type="ARBA" id="ARBA00022705"/>
    </source>
</evidence>
<dbReference type="Gene3D" id="3.30.1490.70">
    <property type="match status" value="1"/>
</dbReference>